<evidence type="ECO:0000313" key="3">
    <source>
        <dbReference type="Proteomes" id="UP000204657"/>
    </source>
</evidence>
<reference evidence="2 3" key="1">
    <citation type="submission" date="2015-02" db="EMBL/GenBank/DDBJ databases">
        <title>Complete genome sequences of Edwardsiella bacteriophages, PEi20 and PEi26.</title>
        <authorList>
            <person name="Yasuike M."/>
            <person name="Nishiki I."/>
            <person name="Iwasaki Y."/>
            <person name="Nakamura Y."/>
            <person name="Fujiwara A."/>
            <person name="Hassan E.S."/>
            <person name="Mahmoud M.M."/>
            <person name="Kawato Y."/>
            <person name="Nagai S."/>
            <person name="Kobayashi T."/>
            <person name="Ototake M."/>
            <person name="Nakai T."/>
        </authorList>
    </citation>
    <scope>NUCLEOTIDE SEQUENCE [LARGE SCALE GENOMIC DNA]</scope>
</reference>
<protein>
    <submittedName>
        <fullName evidence="2">Uncharacterized protein</fullName>
    </submittedName>
</protein>
<keyword evidence="1" id="KW-1133">Transmembrane helix</keyword>
<proteinExistence type="predicted"/>
<keyword evidence="3" id="KW-1185">Reference proteome</keyword>
<accession>A0A0B6VSN0</accession>
<dbReference type="KEGG" id="vg:26519206"/>
<evidence type="ECO:0000256" key="1">
    <source>
        <dbReference type="SAM" id="Phobius"/>
    </source>
</evidence>
<dbReference type="EMBL" id="AP014714">
    <property type="protein sequence ID" value="BAQ22740.1"/>
    <property type="molecule type" value="Genomic_DNA"/>
</dbReference>
<dbReference type="RefSeq" id="YP_009190248.1">
    <property type="nucleotide sequence ID" value="NC_028683.1"/>
</dbReference>
<name>A0A0B6VSN0_9CAUD</name>
<sequence>MEVILFAVAYIVIGFASAFYFRWVGDWFLDDFDGNTAAMVVVMWPVFWIFYILKVLISPFIWICEMIFD</sequence>
<dbReference type="Proteomes" id="UP000204657">
    <property type="component" value="Segment"/>
</dbReference>
<evidence type="ECO:0000313" key="2">
    <source>
        <dbReference type="EMBL" id="BAQ22740.1"/>
    </source>
</evidence>
<feature type="transmembrane region" description="Helical" evidence="1">
    <location>
        <begin position="42"/>
        <end position="64"/>
    </location>
</feature>
<dbReference type="GeneID" id="26519206"/>
<organism evidence="2 3">
    <name type="scientific">Edwardsiella phage PEi20</name>
    <dbReference type="NCBI Taxonomy" id="1608310"/>
    <lineage>
        <taxon>Viruses</taxon>
        <taxon>Duplodnaviria</taxon>
        <taxon>Heunggongvirae</taxon>
        <taxon>Uroviricota</taxon>
        <taxon>Caudoviricetes</taxon>
        <taxon>Pantevenvirales</taxon>
        <taxon>Straboviridae</taxon>
        <taxon>Tevenvirinae</taxon>
        <taxon>Kanagawavirus</taxon>
        <taxon>Kanagawavirus pei20</taxon>
    </lineage>
</organism>
<keyword evidence="1" id="KW-0472">Membrane</keyword>
<keyword evidence="1" id="KW-0812">Transmembrane</keyword>